<feature type="domain" description="FtsX extracellular" evidence="13">
    <location>
        <begin position="39"/>
        <end position="132"/>
    </location>
</feature>
<reference evidence="14" key="1">
    <citation type="submission" date="2019-11" db="EMBL/GenBank/DDBJ databases">
        <authorList>
            <person name="Feng L."/>
        </authorList>
    </citation>
    <scope>NUCLEOTIDE SEQUENCE</scope>
    <source>
        <strain evidence="14">PclaraLFYP37</strain>
    </source>
</reference>
<dbReference type="AlphaFoldDB" id="A0A6N3CXM3"/>
<feature type="transmembrane region" description="Helical" evidence="11">
    <location>
        <begin position="149"/>
        <end position="168"/>
    </location>
</feature>
<evidence type="ECO:0000256" key="3">
    <source>
        <dbReference type="ARBA" id="ARBA00021907"/>
    </source>
</evidence>
<evidence type="ECO:0000256" key="9">
    <source>
        <dbReference type="ARBA" id="ARBA00023306"/>
    </source>
</evidence>
<keyword evidence="4 10" id="KW-1003">Cell membrane</keyword>
<evidence type="ECO:0000256" key="6">
    <source>
        <dbReference type="ARBA" id="ARBA00022692"/>
    </source>
</evidence>
<dbReference type="InterPro" id="IPR003838">
    <property type="entry name" value="ABC3_permease_C"/>
</dbReference>
<evidence type="ECO:0000256" key="2">
    <source>
        <dbReference type="ARBA" id="ARBA00007379"/>
    </source>
</evidence>
<dbReference type="Pfam" id="PF02687">
    <property type="entry name" value="FtsX"/>
    <property type="match status" value="1"/>
</dbReference>
<comment type="subcellular location">
    <subcellularLocation>
        <location evidence="1">Cell membrane</location>
        <topology evidence="1">Multi-pass membrane protein</topology>
    </subcellularLocation>
</comment>
<sequence length="277" mass="30947">MQWFTTGVSTTLVLILLGIVSFFILFAQRLSDTVKENLTVTVLLDGEASRSDIHEFRTALKGERYVYALDYVSKEQALKEQVKAMGSDPSEFLGANPFTASFELRMNALYANSDSLAWITAKLKKNPLVEDVMYQKELVDTVNDNLRRISYVLLGLAVLLALVSFALINNTVRLSIYSGRFVIRTMKLVGASWGFIRRPFMARSFNLGFLSGLLADAVLWGGVHTLLQYDPSLSQYIHVDMLLVVGAAVLLFGLLLTLGCTYVSVNKYLRMKVGDLY</sequence>
<dbReference type="PANTHER" id="PTHR47755">
    <property type="entry name" value="CELL DIVISION PROTEIN FTSX"/>
    <property type="match status" value="1"/>
</dbReference>
<keyword evidence="5 10" id="KW-0132">Cell division</keyword>
<evidence type="ECO:0000256" key="8">
    <source>
        <dbReference type="ARBA" id="ARBA00023136"/>
    </source>
</evidence>
<feature type="transmembrane region" description="Helical" evidence="11">
    <location>
        <begin position="174"/>
        <end position="195"/>
    </location>
</feature>
<evidence type="ECO:0000259" key="12">
    <source>
        <dbReference type="Pfam" id="PF02687"/>
    </source>
</evidence>
<evidence type="ECO:0000256" key="5">
    <source>
        <dbReference type="ARBA" id="ARBA00022618"/>
    </source>
</evidence>
<keyword evidence="8 10" id="KW-0472">Membrane</keyword>
<dbReference type="PIRSF" id="PIRSF003097">
    <property type="entry name" value="FtsX"/>
    <property type="match status" value="1"/>
</dbReference>
<feature type="domain" description="ABC3 transporter permease C-terminal" evidence="12">
    <location>
        <begin position="156"/>
        <end position="272"/>
    </location>
</feature>
<dbReference type="InterPro" id="IPR004513">
    <property type="entry name" value="FtsX"/>
</dbReference>
<proteinExistence type="inferred from homology"/>
<evidence type="ECO:0000256" key="1">
    <source>
        <dbReference type="ARBA" id="ARBA00004651"/>
    </source>
</evidence>
<evidence type="ECO:0000256" key="7">
    <source>
        <dbReference type="ARBA" id="ARBA00022989"/>
    </source>
</evidence>
<dbReference type="EMBL" id="CACRUT010000015">
    <property type="protein sequence ID" value="VYU18317.1"/>
    <property type="molecule type" value="Genomic_DNA"/>
</dbReference>
<dbReference type="InterPro" id="IPR040690">
    <property type="entry name" value="FtsX_ECD"/>
</dbReference>
<evidence type="ECO:0000259" key="13">
    <source>
        <dbReference type="Pfam" id="PF18075"/>
    </source>
</evidence>
<dbReference type="GO" id="GO:0005886">
    <property type="term" value="C:plasma membrane"/>
    <property type="evidence" value="ECO:0007669"/>
    <property type="project" value="UniProtKB-SubCell"/>
</dbReference>
<evidence type="ECO:0000313" key="14">
    <source>
        <dbReference type="EMBL" id="VYU18317.1"/>
    </source>
</evidence>
<feature type="transmembrane region" description="Helical" evidence="11">
    <location>
        <begin position="241"/>
        <end position="263"/>
    </location>
</feature>
<dbReference type="Pfam" id="PF18075">
    <property type="entry name" value="FtsX_ECD"/>
    <property type="match status" value="1"/>
</dbReference>
<evidence type="ECO:0000256" key="11">
    <source>
        <dbReference type="SAM" id="Phobius"/>
    </source>
</evidence>
<accession>A0A6N3CXM3</accession>
<keyword evidence="9 10" id="KW-0131">Cell cycle</keyword>
<evidence type="ECO:0000256" key="10">
    <source>
        <dbReference type="PIRNR" id="PIRNR003097"/>
    </source>
</evidence>
<dbReference type="Gene3D" id="3.30.70.3040">
    <property type="match status" value="1"/>
</dbReference>
<evidence type="ECO:0000256" key="4">
    <source>
        <dbReference type="ARBA" id="ARBA00022475"/>
    </source>
</evidence>
<comment type="similarity">
    <text evidence="2 10">Belongs to the ABC-4 integral membrane protein family. FtsX subfamily.</text>
</comment>
<feature type="transmembrane region" description="Helical" evidence="11">
    <location>
        <begin position="6"/>
        <end position="27"/>
    </location>
</feature>
<name>A0A6N3CXM3_9BACT</name>
<organism evidence="14">
    <name type="scientific">Paraprevotella clara</name>
    <dbReference type="NCBI Taxonomy" id="454154"/>
    <lineage>
        <taxon>Bacteria</taxon>
        <taxon>Pseudomonadati</taxon>
        <taxon>Bacteroidota</taxon>
        <taxon>Bacteroidia</taxon>
        <taxon>Bacteroidales</taxon>
        <taxon>Prevotellaceae</taxon>
        <taxon>Paraprevotella</taxon>
    </lineage>
</organism>
<dbReference type="GO" id="GO:0051301">
    <property type="term" value="P:cell division"/>
    <property type="evidence" value="ECO:0007669"/>
    <property type="project" value="UniProtKB-KW"/>
</dbReference>
<gene>
    <name evidence="14" type="primary">ftsX</name>
    <name evidence="14" type="ORF">PCLFYP37_02127</name>
</gene>
<dbReference type="PANTHER" id="PTHR47755:SF1">
    <property type="entry name" value="CELL DIVISION PROTEIN FTSX"/>
    <property type="match status" value="1"/>
</dbReference>
<protein>
    <recommendedName>
        <fullName evidence="3 10">Cell division protein FtsX</fullName>
    </recommendedName>
</protein>
<keyword evidence="7 11" id="KW-1133">Transmembrane helix</keyword>
<keyword evidence="6 11" id="KW-0812">Transmembrane</keyword>
<feature type="transmembrane region" description="Helical" evidence="11">
    <location>
        <begin position="207"/>
        <end position="229"/>
    </location>
</feature>